<gene>
    <name evidence="2" type="ORF">KTH89_00295</name>
</gene>
<keyword evidence="1" id="KW-1133">Transmembrane helix</keyword>
<evidence type="ECO:0000256" key="1">
    <source>
        <dbReference type="SAM" id="Phobius"/>
    </source>
</evidence>
<proteinExistence type="predicted"/>
<feature type="transmembrane region" description="Helical" evidence="1">
    <location>
        <begin position="96"/>
        <end position="118"/>
    </location>
</feature>
<keyword evidence="1" id="KW-0472">Membrane</keyword>
<keyword evidence="3" id="KW-1185">Reference proteome</keyword>
<evidence type="ECO:0008006" key="4">
    <source>
        <dbReference type="Google" id="ProtNLM"/>
    </source>
</evidence>
<feature type="transmembrane region" description="Helical" evidence="1">
    <location>
        <begin position="45"/>
        <end position="65"/>
    </location>
</feature>
<comment type="caution">
    <text evidence="2">The sequence shown here is derived from an EMBL/GenBank/DDBJ whole genome shotgun (WGS) entry which is preliminary data.</text>
</comment>
<dbReference type="EMBL" id="JAHQCW010000001">
    <property type="protein sequence ID" value="MBU9734953.1"/>
    <property type="molecule type" value="Genomic_DNA"/>
</dbReference>
<reference evidence="2" key="1">
    <citation type="submission" date="2021-06" db="EMBL/GenBank/DDBJ databases">
        <title>Description of novel taxa of the family Lachnospiraceae.</title>
        <authorList>
            <person name="Chaplin A.V."/>
            <person name="Sokolova S.R."/>
            <person name="Pikina A.P."/>
            <person name="Korzhanova M."/>
            <person name="Belova V."/>
            <person name="Korostin D."/>
            <person name="Efimov B.A."/>
        </authorList>
    </citation>
    <scope>NUCLEOTIDE SEQUENCE</scope>
    <source>
        <strain evidence="2">ASD5720</strain>
    </source>
</reference>
<sequence length="148" mass="16238">MNEFRKTVKNRMLMLGTGLLAAVVVVAAVILTAGRTAGGGTDERLSSFVSGLFFGFCIVLILYLVRLGLALRSETRLNALYRSENDERRQMIRRSALGKSFFITAGALVVGITVSAYYNRTAAFTMVAVLAFHVAAAAVLKIYYLRKY</sequence>
<dbReference type="AlphaFoldDB" id="A0A949K3W5"/>
<feature type="transmembrane region" description="Helical" evidence="1">
    <location>
        <begin position="124"/>
        <end position="144"/>
    </location>
</feature>
<name>A0A949K3W5_9FIRM</name>
<organism evidence="2 3">
    <name type="scientific">Diplocloster agilis</name>
    <dbReference type="NCBI Taxonomy" id="2850323"/>
    <lineage>
        <taxon>Bacteria</taxon>
        <taxon>Bacillati</taxon>
        <taxon>Bacillota</taxon>
        <taxon>Clostridia</taxon>
        <taxon>Lachnospirales</taxon>
        <taxon>Lachnospiraceae</taxon>
        <taxon>Diplocloster</taxon>
    </lineage>
</organism>
<feature type="transmembrane region" description="Helical" evidence="1">
    <location>
        <begin position="12"/>
        <end position="33"/>
    </location>
</feature>
<dbReference type="RefSeq" id="WP_158343911.1">
    <property type="nucleotide sequence ID" value="NZ_JAHQCW010000001.1"/>
</dbReference>
<dbReference type="Proteomes" id="UP000712157">
    <property type="component" value="Unassembled WGS sequence"/>
</dbReference>
<evidence type="ECO:0000313" key="2">
    <source>
        <dbReference type="EMBL" id="MBU9734953.1"/>
    </source>
</evidence>
<evidence type="ECO:0000313" key="3">
    <source>
        <dbReference type="Proteomes" id="UP000712157"/>
    </source>
</evidence>
<accession>A0A949K3W5</accession>
<keyword evidence="1" id="KW-0812">Transmembrane</keyword>
<protein>
    <recommendedName>
        <fullName evidence="4">DUF2178 domain-containing protein</fullName>
    </recommendedName>
</protein>